<keyword evidence="4" id="KW-1185">Reference proteome</keyword>
<dbReference type="OrthoDB" id="43567at2157"/>
<comment type="caution">
    <text evidence="3">The sequence shown here is derived from an EMBL/GenBank/DDBJ whole genome shotgun (WGS) entry which is preliminary data.</text>
</comment>
<dbReference type="AlphaFoldDB" id="A0A6A9QT89"/>
<dbReference type="EMBL" id="WGGD01000005">
    <property type="protein sequence ID" value="MUN28362.1"/>
    <property type="molecule type" value="Genomic_DNA"/>
</dbReference>
<dbReference type="RefSeq" id="WP_054838184.1">
    <property type="nucleotide sequence ID" value="NZ_BBBY01000005.1"/>
</dbReference>
<dbReference type="InterPro" id="IPR001268">
    <property type="entry name" value="NADH_UbQ_OxRdtase_30kDa_su"/>
</dbReference>
<protein>
    <submittedName>
        <fullName evidence="3">NADH-quinone oxidoreductase subunit C</fullName>
        <ecNumber evidence="3">1.6.5.11</ecNumber>
    </submittedName>
</protein>
<comment type="similarity">
    <text evidence="1">Belongs to the complex I 30 kDa subunit family.</text>
</comment>
<dbReference type="Proteomes" id="UP000470772">
    <property type="component" value="Unassembled WGS sequence"/>
</dbReference>
<dbReference type="InterPro" id="IPR037232">
    <property type="entry name" value="NADH_quin_OxRdtase_su_C/D-like"/>
</dbReference>
<dbReference type="SUPFAM" id="SSF143243">
    <property type="entry name" value="Nqo5-like"/>
    <property type="match status" value="1"/>
</dbReference>
<dbReference type="NCBIfam" id="NF004734">
    <property type="entry name" value="PRK06074.2-1"/>
    <property type="match status" value="1"/>
</dbReference>
<dbReference type="PANTHER" id="PTHR10884">
    <property type="entry name" value="NADH DEHYDROGENASE UBIQUINONE IRON-SULFUR PROTEIN 3"/>
    <property type="match status" value="1"/>
</dbReference>
<gene>
    <name evidence="3" type="ORF">GC250_02515</name>
</gene>
<evidence type="ECO:0000259" key="2">
    <source>
        <dbReference type="Pfam" id="PF00329"/>
    </source>
</evidence>
<keyword evidence="3" id="KW-0560">Oxidoreductase</keyword>
<evidence type="ECO:0000313" key="4">
    <source>
        <dbReference type="Proteomes" id="UP000470772"/>
    </source>
</evidence>
<name>A0A6A9QT89_SULME</name>
<evidence type="ECO:0000256" key="1">
    <source>
        <dbReference type="ARBA" id="ARBA00007569"/>
    </source>
</evidence>
<accession>A0A6A9QT89</accession>
<evidence type="ECO:0000313" key="3">
    <source>
        <dbReference type="EMBL" id="MUN28362.1"/>
    </source>
</evidence>
<dbReference type="GO" id="GO:0016491">
    <property type="term" value="F:oxidoreductase activity"/>
    <property type="evidence" value="ECO:0007669"/>
    <property type="project" value="UniProtKB-KW"/>
</dbReference>
<organism evidence="3 4">
    <name type="scientific">Sulfuracidifex metallicus DSM 6482 = JCM 9184</name>
    <dbReference type="NCBI Taxonomy" id="523847"/>
    <lineage>
        <taxon>Archaea</taxon>
        <taxon>Thermoproteota</taxon>
        <taxon>Thermoprotei</taxon>
        <taxon>Sulfolobales</taxon>
        <taxon>Sulfolobaceae</taxon>
        <taxon>Sulfuracidifex</taxon>
    </lineage>
</organism>
<dbReference type="GO" id="GO:0008137">
    <property type="term" value="F:NADH dehydrogenase (ubiquinone) activity"/>
    <property type="evidence" value="ECO:0007669"/>
    <property type="project" value="InterPro"/>
</dbReference>
<reference evidence="3 4" key="1">
    <citation type="submission" date="2019-10" db="EMBL/GenBank/DDBJ databases">
        <title>Sequencing and Assembly of Multiple Reported Metal-Biooxidizing Members of the Extremely Thermoacidophilic Archaeal Family Sulfolobaceae.</title>
        <authorList>
            <person name="Counts J.A."/>
            <person name="Kelly R.M."/>
        </authorList>
    </citation>
    <scope>NUCLEOTIDE SEQUENCE [LARGE SCALE GENOMIC DNA]</scope>
    <source>
        <strain evidence="3 4">DSM 6482</strain>
    </source>
</reference>
<proteinExistence type="inferred from homology"/>
<feature type="domain" description="NADH:ubiquinone oxidoreductase 30kDa subunit" evidence="2">
    <location>
        <begin position="29"/>
        <end position="149"/>
    </location>
</feature>
<dbReference type="EC" id="1.6.5.11" evidence="3"/>
<dbReference type="PANTHER" id="PTHR10884:SF14">
    <property type="entry name" value="NADH DEHYDROGENASE [UBIQUINONE] IRON-SULFUR PROTEIN 3, MITOCHONDRIAL"/>
    <property type="match status" value="1"/>
</dbReference>
<dbReference type="Pfam" id="PF00329">
    <property type="entry name" value="Complex1_30kDa"/>
    <property type="match status" value="1"/>
</dbReference>
<dbReference type="Gene3D" id="3.30.460.80">
    <property type="entry name" value="NADH:ubiquinone oxidoreductase, 30kDa subunit"/>
    <property type="match status" value="1"/>
</dbReference>
<sequence>MTTLSELIKEFQSLKLQAKLESPNRATLVVDKDKLREIASLLKSKGFDHVISVTGMDYQEQSKLEVVYHFSSYTVEELKDAIVALRSSTSYEDPNFPSLYSIFESVWTGERETFETLGIYFRDHPDMRRMFLPEDFEGVYPLRKSFKIKLEGVFIDKPV</sequence>